<reference evidence="1 2" key="1">
    <citation type="journal article" date="2022" name="Allergy">
        <title>Genome assembly and annotation of Periplaneta americana reveal a comprehensive cockroach allergen profile.</title>
        <authorList>
            <person name="Wang L."/>
            <person name="Xiong Q."/>
            <person name="Saelim N."/>
            <person name="Wang L."/>
            <person name="Nong W."/>
            <person name="Wan A.T."/>
            <person name="Shi M."/>
            <person name="Liu X."/>
            <person name="Cao Q."/>
            <person name="Hui J.H.L."/>
            <person name="Sookrung N."/>
            <person name="Leung T.F."/>
            <person name="Tungtrongchitr A."/>
            <person name="Tsui S.K.W."/>
        </authorList>
    </citation>
    <scope>NUCLEOTIDE SEQUENCE [LARGE SCALE GENOMIC DNA]</scope>
    <source>
        <strain evidence="1">PWHHKU_190912</strain>
    </source>
</reference>
<evidence type="ECO:0000313" key="1">
    <source>
        <dbReference type="EMBL" id="KAJ4427727.1"/>
    </source>
</evidence>
<accession>A0ABQ8S1I4</accession>
<sequence>MQDDRVAKRVFKFIPMERRKVGRPRLRWENCVMDDIKTLGVRNWRSLALDREEWRKLLKKARAHEGLSCH</sequence>
<comment type="caution">
    <text evidence="1">The sequence shown here is derived from an EMBL/GenBank/DDBJ whole genome shotgun (WGS) entry which is preliminary data.</text>
</comment>
<gene>
    <name evidence="1" type="ORF">ANN_25379</name>
</gene>
<organism evidence="1 2">
    <name type="scientific">Periplaneta americana</name>
    <name type="common">American cockroach</name>
    <name type="synonym">Blatta americana</name>
    <dbReference type="NCBI Taxonomy" id="6978"/>
    <lineage>
        <taxon>Eukaryota</taxon>
        <taxon>Metazoa</taxon>
        <taxon>Ecdysozoa</taxon>
        <taxon>Arthropoda</taxon>
        <taxon>Hexapoda</taxon>
        <taxon>Insecta</taxon>
        <taxon>Pterygota</taxon>
        <taxon>Neoptera</taxon>
        <taxon>Polyneoptera</taxon>
        <taxon>Dictyoptera</taxon>
        <taxon>Blattodea</taxon>
        <taxon>Blattoidea</taxon>
        <taxon>Blattidae</taxon>
        <taxon>Blattinae</taxon>
        <taxon>Periplaneta</taxon>
    </lineage>
</organism>
<keyword evidence="2" id="KW-1185">Reference proteome</keyword>
<dbReference type="Proteomes" id="UP001148838">
    <property type="component" value="Unassembled WGS sequence"/>
</dbReference>
<protein>
    <recommendedName>
        <fullName evidence="3">Endonuclease-reverse transcriptase</fullName>
    </recommendedName>
</protein>
<evidence type="ECO:0000313" key="2">
    <source>
        <dbReference type="Proteomes" id="UP001148838"/>
    </source>
</evidence>
<name>A0ABQ8S1I4_PERAM</name>
<dbReference type="EMBL" id="JAJSOF020000038">
    <property type="protein sequence ID" value="KAJ4427727.1"/>
    <property type="molecule type" value="Genomic_DNA"/>
</dbReference>
<proteinExistence type="predicted"/>
<evidence type="ECO:0008006" key="3">
    <source>
        <dbReference type="Google" id="ProtNLM"/>
    </source>
</evidence>